<evidence type="ECO:0000313" key="2">
    <source>
        <dbReference type="EMBL" id="GAG05181.1"/>
    </source>
</evidence>
<dbReference type="SUPFAM" id="SSF50998">
    <property type="entry name" value="Quinoprotein alcohol dehydrogenase-like"/>
    <property type="match status" value="1"/>
</dbReference>
<dbReference type="InterPro" id="IPR015943">
    <property type="entry name" value="WD40/YVTN_repeat-like_dom_sf"/>
</dbReference>
<dbReference type="SMART" id="SM00564">
    <property type="entry name" value="PQQ"/>
    <property type="match status" value="2"/>
</dbReference>
<feature type="non-terminal residue" evidence="2">
    <location>
        <position position="1"/>
    </location>
</feature>
<organism evidence="2">
    <name type="scientific">marine sediment metagenome</name>
    <dbReference type="NCBI Taxonomy" id="412755"/>
    <lineage>
        <taxon>unclassified sequences</taxon>
        <taxon>metagenomes</taxon>
        <taxon>ecological metagenomes</taxon>
    </lineage>
</organism>
<proteinExistence type="predicted"/>
<dbReference type="Gene3D" id="2.130.10.10">
    <property type="entry name" value="YVTN repeat-like/Quinoprotein amine dehydrogenase"/>
    <property type="match status" value="1"/>
</dbReference>
<protein>
    <recommendedName>
        <fullName evidence="1">Pyrrolo-quinoline quinone repeat domain-containing protein</fullName>
    </recommendedName>
</protein>
<dbReference type="InterPro" id="IPR011047">
    <property type="entry name" value="Quinoprotein_ADH-like_sf"/>
</dbReference>
<name>X0VXE8_9ZZZZ</name>
<dbReference type="InterPro" id="IPR018391">
    <property type="entry name" value="PQQ_b-propeller_rpt"/>
</dbReference>
<dbReference type="Pfam" id="PF13360">
    <property type="entry name" value="PQQ_2"/>
    <property type="match status" value="1"/>
</dbReference>
<dbReference type="InterPro" id="IPR002372">
    <property type="entry name" value="PQQ_rpt_dom"/>
</dbReference>
<feature type="non-terminal residue" evidence="2">
    <location>
        <position position="269"/>
    </location>
</feature>
<comment type="caution">
    <text evidence="2">The sequence shown here is derived from an EMBL/GenBank/DDBJ whole genome shotgun (WGS) entry which is preliminary data.</text>
</comment>
<dbReference type="PANTHER" id="PTHR34512">
    <property type="entry name" value="CELL SURFACE PROTEIN"/>
    <property type="match status" value="1"/>
</dbReference>
<reference evidence="2" key="1">
    <citation type="journal article" date="2014" name="Front. Microbiol.">
        <title>High frequency of phylogenetically diverse reductive dehalogenase-homologous genes in deep subseafloor sedimentary metagenomes.</title>
        <authorList>
            <person name="Kawai M."/>
            <person name="Futagami T."/>
            <person name="Toyoda A."/>
            <person name="Takaki Y."/>
            <person name="Nishi S."/>
            <person name="Hori S."/>
            <person name="Arai W."/>
            <person name="Tsubouchi T."/>
            <person name="Morono Y."/>
            <person name="Uchiyama I."/>
            <person name="Ito T."/>
            <person name="Fujiyama A."/>
            <person name="Inagaki F."/>
            <person name="Takami H."/>
        </authorList>
    </citation>
    <scope>NUCLEOTIDE SEQUENCE</scope>
    <source>
        <strain evidence="2">Expedition CK06-06</strain>
    </source>
</reference>
<feature type="domain" description="Pyrrolo-quinoline quinone repeat" evidence="1">
    <location>
        <begin position="140"/>
        <end position="244"/>
    </location>
</feature>
<sequence>PAAFCRKVEPLTGKVLDEFSLGVIGSCTRLTVTPNQFYYRPGGGEGRTVYVDIAARKLADYEGVVRPGCFDGVVPANGRLYWMPLACDCWQVHGTFSMAPRSALKEPKAPVESPAWAAPASSAPASRDDWPMFRASSAGTATVPAAIGQKARELWRRRLPGGDLTAPVCAKGRVFVGATDGTVRALDAANGKILWQVSSHAAVLHPPAYWNGRVIFGSCDGVLYCVDAYDGRVLGRAELAPEKRFVNIMDQLMSAWPLGGGVVLSEDGT</sequence>
<dbReference type="EMBL" id="BARS01024207">
    <property type="protein sequence ID" value="GAG05181.1"/>
    <property type="molecule type" value="Genomic_DNA"/>
</dbReference>
<accession>X0VXE8</accession>
<evidence type="ECO:0000259" key="1">
    <source>
        <dbReference type="Pfam" id="PF13360"/>
    </source>
</evidence>
<dbReference type="AlphaFoldDB" id="X0VXE8"/>
<dbReference type="PANTHER" id="PTHR34512:SF30">
    <property type="entry name" value="OUTER MEMBRANE PROTEIN ASSEMBLY FACTOR BAMB"/>
    <property type="match status" value="1"/>
</dbReference>
<gene>
    <name evidence="2" type="ORF">S01H1_38450</name>
</gene>